<evidence type="ECO:0000313" key="3">
    <source>
        <dbReference type="EMBL" id="GIH87973.1"/>
    </source>
</evidence>
<comment type="caution">
    <text evidence="3">The sequence shown here is derived from an EMBL/GenBank/DDBJ whole genome shotgun (WGS) entry which is preliminary data.</text>
</comment>
<protein>
    <submittedName>
        <fullName evidence="3">Appr-1-p processing protein</fullName>
    </submittedName>
</protein>
<dbReference type="PANTHER" id="PTHR12521">
    <property type="entry name" value="PROTEIN C6ORF130"/>
    <property type="match status" value="1"/>
</dbReference>
<name>A0A8J3SDY0_PLARO</name>
<keyword evidence="4" id="KW-1185">Reference proteome</keyword>
<dbReference type="Gene3D" id="3.40.220.10">
    <property type="entry name" value="Leucine Aminopeptidase, subunit E, domain 1"/>
    <property type="match status" value="1"/>
</dbReference>
<dbReference type="AlphaFoldDB" id="A0A8J3SDY0"/>
<dbReference type="GO" id="GO:0140291">
    <property type="term" value="P:peptidyl-glutamate ADP-deribosylation"/>
    <property type="evidence" value="ECO:0007669"/>
    <property type="project" value="TreeGrafter"/>
</dbReference>
<accession>A0A8J3SDY0</accession>
<reference evidence="3" key="1">
    <citation type="submission" date="2021-01" db="EMBL/GenBank/DDBJ databases">
        <title>Whole genome shotgun sequence of Planobispora rosea NBRC 15558.</title>
        <authorList>
            <person name="Komaki H."/>
            <person name="Tamura T."/>
        </authorList>
    </citation>
    <scope>NUCLEOTIDE SEQUENCE</scope>
    <source>
        <strain evidence="3">NBRC 15558</strain>
    </source>
</reference>
<comment type="catalytic activity">
    <reaction evidence="1">
        <text>an N-(ADP-alpha-D-ribosyl)-thymidine in DNA + H2O = a thymidine in DNA + ADP-D-ribose</text>
        <dbReference type="Rhea" id="RHEA:71655"/>
        <dbReference type="Rhea" id="RHEA-COMP:13556"/>
        <dbReference type="Rhea" id="RHEA-COMP:18051"/>
        <dbReference type="ChEBI" id="CHEBI:15377"/>
        <dbReference type="ChEBI" id="CHEBI:57967"/>
        <dbReference type="ChEBI" id="CHEBI:137386"/>
        <dbReference type="ChEBI" id="CHEBI:191199"/>
    </reaction>
    <physiologicalReaction direction="left-to-right" evidence="1">
        <dbReference type="Rhea" id="RHEA:71656"/>
    </physiologicalReaction>
</comment>
<gene>
    <name evidence="3" type="ORF">Pro02_63810</name>
</gene>
<dbReference type="InterPro" id="IPR050892">
    <property type="entry name" value="ADP-ribose_metab_enzymes"/>
</dbReference>
<evidence type="ECO:0000256" key="1">
    <source>
        <dbReference type="ARBA" id="ARBA00035885"/>
    </source>
</evidence>
<feature type="domain" description="Macro" evidence="2">
    <location>
        <begin position="2"/>
        <end position="127"/>
    </location>
</feature>
<evidence type="ECO:0000313" key="4">
    <source>
        <dbReference type="Proteomes" id="UP000655044"/>
    </source>
</evidence>
<dbReference type="SMART" id="SM00506">
    <property type="entry name" value="A1pp"/>
    <property type="match status" value="1"/>
</dbReference>
<dbReference type="SUPFAM" id="SSF52949">
    <property type="entry name" value="Macro domain-like"/>
    <property type="match status" value="1"/>
</dbReference>
<organism evidence="3 4">
    <name type="scientific">Planobispora rosea</name>
    <dbReference type="NCBI Taxonomy" id="35762"/>
    <lineage>
        <taxon>Bacteria</taxon>
        <taxon>Bacillati</taxon>
        <taxon>Actinomycetota</taxon>
        <taxon>Actinomycetes</taxon>
        <taxon>Streptosporangiales</taxon>
        <taxon>Streptosporangiaceae</taxon>
        <taxon>Planobispora</taxon>
    </lineage>
</organism>
<dbReference type="RefSeq" id="WP_229803767.1">
    <property type="nucleotide sequence ID" value="NZ_BMQP01000047.1"/>
</dbReference>
<evidence type="ECO:0000259" key="2">
    <source>
        <dbReference type="SMART" id="SM00506"/>
    </source>
</evidence>
<proteinExistence type="predicted"/>
<dbReference type="EMBL" id="BOOI01000070">
    <property type="protein sequence ID" value="GIH87973.1"/>
    <property type="molecule type" value="Genomic_DNA"/>
</dbReference>
<dbReference type="PANTHER" id="PTHR12521:SF0">
    <property type="entry name" value="ADP-RIBOSE GLYCOHYDROLASE OARD1"/>
    <property type="match status" value="1"/>
</dbReference>
<dbReference type="Proteomes" id="UP000655044">
    <property type="component" value="Unassembled WGS sequence"/>
</dbReference>
<sequence>MCNDAGFWGRGFVTAISRRWPEPKTAYRAWSRTGDGFTLGAVQLVQVADELWVANMVAQHGIRTAAGLRTAEGVRRGDHSAPIRYAALQQCLTALAEAAAARQASVHAPRIGAGLAGGEWERIKPLIITCLVERGVAVSVYDLDPAAARP</sequence>
<dbReference type="InterPro" id="IPR043472">
    <property type="entry name" value="Macro_dom-like"/>
</dbReference>
<dbReference type="InterPro" id="IPR002589">
    <property type="entry name" value="Macro_dom"/>
</dbReference>